<dbReference type="AlphaFoldDB" id="A0A9D3M0Q3"/>
<evidence type="ECO:0000256" key="1">
    <source>
        <dbReference type="ARBA" id="ARBA00023284"/>
    </source>
</evidence>
<sequence length="87" mass="9637">MAPTVHIEYWYRELAGLIKTHVPDAIVSGKVGRSSSFEVTVNDMLVYSKLESHAFPDNSEVVEMVKKASAGGEVQKVKKKKDSCLIQ</sequence>
<dbReference type="Gene3D" id="3.40.30.10">
    <property type="entry name" value="Glutaredoxin"/>
    <property type="match status" value="1"/>
</dbReference>
<keyword evidence="3" id="KW-1185">Reference proteome</keyword>
<dbReference type="InterPro" id="IPR011893">
    <property type="entry name" value="Selenoprotein_Rdx-typ"/>
</dbReference>
<organism evidence="2 3">
    <name type="scientific">Anguilla anguilla</name>
    <name type="common">European freshwater eel</name>
    <name type="synonym">Muraena anguilla</name>
    <dbReference type="NCBI Taxonomy" id="7936"/>
    <lineage>
        <taxon>Eukaryota</taxon>
        <taxon>Metazoa</taxon>
        <taxon>Chordata</taxon>
        <taxon>Craniata</taxon>
        <taxon>Vertebrata</taxon>
        <taxon>Euteleostomi</taxon>
        <taxon>Actinopterygii</taxon>
        <taxon>Neopterygii</taxon>
        <taxon>Teleostei</taxon>
        <taxon>Anguilliformes</taxon>
        <taxon>Anguillidae</taxon>
        <taxon>Anguilla</taxon>
    </lineage>
</organism>
<reference evidence="2" key="1">
    <citation type="submission" date="2021-01" db="EMBL/GenBank/DDBJ databases">
        <title>A chromosome-scale assembly of European eel, Anguilla anguilla.</title>
        <authorList>
            <person name="Henkel C."/>
            <person name="Jong-Raadsen S.A."/>
            <person name="Dufour S."/>
            <person name="Weltzien F.-A."/>
            <person name="Palstra A.P."/>
            <person name="Pelster B."/>
            <person name="Spaink H.P."/>
            <person name="Van Den Thillart G.E."/>
            <person name="Jansen H."/>
            <person name="Zahm M."/>
            <person name="Klopp C."/>
            <person name="Cedric C."/>
            <person name="Louis A."/>
            <person name="Berthelot C."/>
            <person name="Parey E."/>
            <person name="Roest Crollius H."/>
            <person name="Montfort J."/>
            <person name="Robinson-Rechavi M."/>
            <person name="Bucao C."/>
            <person name="Bouchez O."/>
            <person name="Gislard M."/>
            <person name="Lluch J."/>
            <person name="Milhes M."/>
            <person name="Lampietro C."/>
            <person name="Lopez Roques C."/>
            <person name="Donnadieu C."/>
            <person name="Braasch I."/>
            <person name="Desvignes T."/>
            <person name="Postlethwait J."/>
            <person name="Bobe J."/>
            <person name="Guiguen Y."/>
            <person name="Dirks R."/>
        </authorList>
    </citation>
    <scope>NUCLEOTIDE SEQUENCE</scope>
    <source>
        <strain evidence="2">Tag_6206</strain>
        <tissue evidence="2">Liver</tissue>
    </source>
</reference>
<dbReference type="InterPro" id="IPR036249">
    <property type="entry name" value="Thioredoxin-like_sf"/>
</dbReference>
<dbReference type="NCBIfam" id="TIGR02174">
    <property type="entry name" value="CXXU_selWTH"/>
    <property type="match status" value="1"/>
</dbReference>
<name>A0A9D3M0Q3_ANGAN</name>
<dbReference type="EMBL" id="JAFIRN010000011">
    <property type="protein sequence ID" value="KAG5839439.1"/>
    <property type="molecule type" value="Genomic_DNA"/>
</dbReference>
<comment type="caution">
    <text evidence="2">The sequence shown here is derived from an EMBL/GenBank/DDBJ whole genome shotgun (WGS) entry which is preliminary data.</text>
</comment>
<evidence type="ECO:0000313" key="3">
    <source>
        <dbReference type="Proteomes" id="UP001044222"/>
    </source>
</evidence>
<evidence type="ECO:0000313" key="2">
    <source>
        <dbReference type="EMBL" id="KAG5839439.1"/>
    </source>
</evidence>
<proteinExistence type="predicted"/>
<dbReference type="Proteomes" id="UP001044222">
    <property type="component" value="Chromosome 11"/>
</dbReference>
<protein>
    <submittedName>
        <fullName evidence="2">Uncharacterized protein</fullName>
    </submittedName>
</protein>
<gene>
    <name evidence="2" type="ORF">ANANG_G00204970</name>
</gene>
<keyword evidence="1" id="KW-0676">Redox-active center</keyword>
<accession>A0A9D3M0Q3</accession>
<dbReference type="Pfam" id="PF10262">
    <property type="entry name" value="Rdx"/>
    <property type="match status" value="1"/>
</dbReference>
<dbReference type="SUPFAM" id="SSF52833">
    <property type="entry name" value="Thioredoxin-like"/>
    <property type="match status" value="1"/>
</dbReference>